<gene>
    <name evidence="2" type="ORF">MNOR_LOCUS41844</name>
</gene>
<keyword evidence="1" id="KW-1133">Transmembrane helix</keyword>
<feature type="non-terminal residue" evidence="2">
    <location>
        <position position="1"/>
    </location>
</feature>
<evidence type="ECO:0000313" key="3">
    <source>
        <dbReference type="Proteomes" id="UP001497623"/>
    </source>
</evidence>
<comment type="caution">
    <text evidence="2">The sequence shown here is derived from an EMBL/GenBank/DDBJ whole genome shotgun (WGS) entry which is preliminary data.</text>
</comment>
<dbReference type="Proteomes" id="UP001497623">
    <property type="component" value="Unassembled WGS sequence"/>
</dbReference>
<organism evidence="2 3">
    <name type="scientific">Meganyctiphanes norvegica</name>
    <name type="common">Northern krill</name>
    <name type="synonym">Thysanopoda norvegica</name>
    <dbReference type="NCBI Taxonomy" id="48144"/>
    <lineage>
        <taxon>Eukaryota</taxon>
        <taxon>Metazoa</taxon>
        <taxon>Ecdysozoa</taxon>
        <taxon>Arthropoda</taxon>
        <taxon>Crustacea</taxon>
        <taxon>Multicrustacea</taxon>
        <taxon>Malacostraca</taxon>
        <taxon>Eumalacostraca</taxon>
        <taxon>Eucarida</taxon>
        <taxon>Euphausiacea</taxon>
        <taxon>Euphausiidae</taxon>
        <taxon>Meganyctiphanes</taxon>
    </lineage>
</organism>
<evidence type="ECO:0000256" key="1">
    <source>
        <dbReference type="SAM" id="Phobius"/>
    </source>
</evidence>
<keyword evidence="1" id="KW-0812">Transmembrane</keyword>
<feature type="transmembrane region" description="Helical" evidence="1">
    <location>
        <begin position="32"/>
        <end position="57"/>
    </location>
</feature>
<dbReference type="AlphaFoldDB" id="A0AAV2SUE9"/>
<keyword evidence="3" id="KW-1185">Reference proteome</keyword>
<proteinExistence type="predicted"/>
<protein>
    <submittedName>
        <fullName evidence="2">Uncharacterized protein</fullName>
    </submittedName>
</protein>
<dbReference type="EMBL" id="CAXKWB010173986">
    <property type="protein sequence ID" value="CAL4252417.1"/>
    <property type="molecule type" value="Genomic_DNA"/>
</dbReference>
<reference evidence="2 3" key="1">
    <citation type="submission" date="2024-05" db="EMBL/GenBank/DDBJ databases">
        <authorList>
            <person name="Wallberg A."/>
        </authorList>
    </citation>
    <scope>NUCLEOTIDE SEQUENCE [LARGE SCALE GENOMIC DNA]</scope>
</reference>
<sequence length="112" mass="12425">TGHPCLIICIITLTYRTNKTHEVGEPCRTPTVAAIVAVPMMLLVHLYIAIRAISMVIPQPIRFKVRNKLYLGTESYALLKSTNVIKSFSFFLLATSINSLNVTICSIHPLPT</sequence>
<evidence type="ECO:0000313" key="2">
    <source>
        <dbReference type="EMBL" id="CAL4252417.1"/>
    </source>
</evidence>
<keyword evidence="1" id="KW-0472">Membrane</keyword>
<accession>A0AAV2SUE9</accession>
<name>A0AAV2SUE9_MEGNR</name>